<dbReference type="Gene3D" id="2.40.160.20">
    <property type="match status" value="1"/>
</dbReference>
<sequence>MNVRLVGLGVLACGSLMMATGVSAAERGFYVGAAYGKVKNDATQAPYDLQASRIYTDFGFQQTQSATSFDTEDSGFSFLGGYRLFDHFAIEGGYVDLGEVSFRDDSSGMDVSVTPAVPANWNQSARSQITGLTLSALAILPLSYRSEIYARGGIVFSTRELGVRVSDGQNSASDSISESDTDWVVGVGGGFTFAEIYTLRLEYQRYLDAGDGGIGYYDVQMGEADVDMLSLGFTVAF</sequence>
<dbReference type="AlphaFoldDB" id="A0A841HS77"/>
<evidence type="ECO:0000259" key="4">
    <source>
        <dbReference type="Pfam" id="PF01389"/>
    </source>
</evidence>
<dbReference type="SUPFAM" id="SSF56925">
    <property type="entry name" value="OMPA-like"/>
    <property type="match status" value="1"/>
</dbReference>
<evidence type="ECO:0000256" key="2">
    <source>
        <dbReference type="ARBA" id="ARBA00023114"/>
    </source>
</evidence>
<dbReference type="RefSeq" id="WP_184335140.1">
    <property type="nucleotide sequence ID" value="NZ_JACHHZ010000006.1"/>
</dbReference>
<comment type="caution">
    <text evidence="5">The sequence shown here is derived from an EMBL/GenBank/DDBJ whole genome shotgun (WGS) entry which is preliminary data.</text>
</comment>
<dbReference type="GO" id="GO:0046930">
    <property type="term" value="C:pore complex"/>
    <property type="evidence" value="ECO:0007669"/>
    <property type="project" value="UniProtKB-KW"/>
</dbReference>
<keyword evidence="2" id="KW-0626">Porin</keyword>
<keyword evidence="6" id="KW-1185">Reference proteome</keyword>
<comment type="similarity">
    <text evidence="1">Belongs to the outer membrane OOP (TC 1.B.6) superfamily. OmpA family.</text>
</comment>
<dbReference type="GO" id="GO:0015288">
    <property type="term" value="F:porin activity"/>
    <property type="evidence" value="ECO:0007669"/>
    <property type="project" value="UniProtKB-KW"/>
</dbReference>
<feature type="chain" id="PRO_5032502642" evidence="3">
    <location>
        <begin position="25"/>
        <end position="237"/>
    </location>
</feature>
<dbReference type="InterPro" id="IPR011250">
    <property type="entry name" value="OMP/PagP_B-barrel"/>
</dbReference>
<keyword evidence="3" id="KW-0732">Signal</keyword>
<dbReference type="Pfam" id="PF01389">
    <property type="entry name" value="OmpA_membrane"/>
    <property type="match status" value="1"/>
</dbReference>
<keyword evidence="2" id="KW-0813">Transport</keyword>
<dbReference type="GO" id="GO:0009279">
    <property type="term" value="C:cell outer membrane"/>
    <property type="evidence" value="ECO:0007669"/>
    <property type="project" value="InterPro"/>
</dbReference>
<dbReference type="InterPro" id="IPR000498">
    <property type="entry name" value="OmpA-like_TM_dom"/>
</dbReference>
<keyword evidence="2" id="KW-0406">Ion transport</keyword>
<feature type="signal peptide" evidence="3">
    <location>
        <begin position="1"/>
        <end position="24"/>
    </location>
</feature>
<organism evidence="5 6">
    <name type="scientific">Povalibacter uvarum</name>
    <dbReference type="NCBI Taxonomy" id="732238"/>
    <lineage>
        <taxon>Bacteria</taxon>
        <taxon>Pseudomonadati</taxon>
        <taxon>Pseudomonadota</taxon>
        <taxon>Gammaproteobacteria</taxon>
        <taxon>Steroidobacterales</taxon>
        <taxon>Steroidobacteraceae</taxon>
        <taxon>Povalibacter</taxon>
    </lineage>
</organism>
<accession>A0A841HS77</accession>
<evidence type="ECO:0000256" key="3">
    <source>
        <dbReference type="SAM" id="SignalP"/>
    </source>
</evidence>
<protein>
    <submittedName>
        <fullName evidence="5">Opacity protein-like surface antigen</fullName>
    </submittedName>
</protein>
<evidence type="ECO:0000313" key="6">
    <source>
        <dbReference type="Proteomes" id="UP000588068"/>
    </source>
</evidence>
<keyword evidence="2" id="KW-0812">Transmembrane</keyword>
<name>A0A841HS77_9GAMM</name>
<feature type="domain" description="Outer membrane protein OmpA-like transmembrane" evidence="4">
    <location>
        <begin position="26"/>
        <end position="232"/>
    </location>
</feature>
<proteinExistence type="inferred from homology"/>
<dbReference type="Proteomes" id="UP000588068">
    <property type="component" value="Unassembled WGS sequence"/>
</dbReference>
<gene>
    <name evidence="5" type="ORF">HNQ60_004637</name>
</gene>
<reference evidence="5 6" key="1">
    <citation type="submission" date="2020-08" db="EMBL/GenBank/DDBJ databases">
        <title>Genomic Encyclopedia of Type Strains, Phase IV (KMG-IV): sequencing the most valuable type-strain genomes for metagenomic binning, comparative biology and taxonomic classification.</title>
        <authorList>
            <person name="Goeker M."/>
        </authorList>
    </citation>
    <scope>NUCLEOTIDE SEQUENCE [LARGE SCALE GENOMIC DNA]</scope>
    <source>
        <strain evidence="5 6">DSM 26723</strain>
    </source>
</reference>
<evidence type="ECO:0000313" key="5">
    <source>
        <dbReference type="EMBL" id="MBB6095746.1"/>
    </source>
</evidence>
<evidence type="ECO:0000256" key="1">
    <source>
        <dbReference type="ARBA" id="ARBA00005710"/>
    </source>
</evidence>
<dbReference type="EMBL" id="JACHHZ010000006">
    <property type="protein sequence ID" value="MBB6095746.1"/>
    <property type="molecule type" value="Genomic_DNA"/>
</dbReference>